<sequence>MSFGEAEGKEQTWLDKRIKPEDGDNRLDHRIVTGAETKREFAGRIFKYLDSIELPDCSVISTHSFAATYVIAWWVGMSLESVGYVNFGVKPGKITKLVEDDFFKNRAVAYLNQ</sequence>
<feature type="region of interest" description="Disordered" evidence="1">
    <location>
        <begin position="1"/>
        <end position="22"/>
    </location>
</feature>
<protein>
    <submittedName>
        <fullName evidence="2">Fructose-2,6-bisphosphatase</fullName>
    </submittedName>
</protein>
<organism evidence="2 3">
    <name type="scientific">Reinekea blandensis MED297</name>
    <dbReference type="NCBI Taxonomy" id="314283"/>
    <lineage>
        <taxon>Bacteria</taxon>
        <taxon>Pseudomonadati</taxon>
        <taxon>Pseudomonadota</taxon>
        <taxon>Gammaproteobacteria</taxon>
        <taxon>Oceanospirillales</taxon>
        <taxon>Saccharospirillaceae</taxon>
        <taxon>Reinekea</taxon>
    </lineage>
</organism>
<proteinExistence type="predicted"/>
<name>A4BJZ2_9GAMM</name>
<evidence type="ECO:0000313" key="2">
    <source>
        <dbReference type="EMBL" id="EAR07593.1"/>
    </source>
</evidence>
<keyword evidence="3" id="KW-1185">Reference proteome</keyword>
<dbReference type="STRING" id="314283.MED297_00190"/>
<dbReference type="EMBL" id="AAOE01000038">
    <property type="protein sequence ID" value="EAR07593.1"/>
    <property type="molecule type" value="Genomic_DNA"/>
</dbReference>
<gene>
    <name evidence="2" type="ORF">MED297_00190</name>
</gene>
<dbReference type="Gene3D" id="3.40.50.1240">
    <property type="entry name" value="Phosphoglycerate mutase-like"/>
    <property type="match status" value="1"/>
</dbReference>
<dbReference type="SUPFAM" id="SSF53254">
    <property type="entry name" value="Phosphoglycerate mutase-like"/>
    <property type="match status" value="1"/>
</dbReference>
<dbReference type="InterPro" id="IPR029033">
    <property type="entry name" value="His_PPase_superfam"/>
</dbReference>
<accession>A4BJZ2</accession>
<evidence type="ECO:0000256" key="1">
    <source>
        <dbReference type="SAM" id="MobiDB-lite"/>
    </source>
</evidence>
<evidence type="ECO:0000313" key="3">
    <source>
        <dbReference type="Proteomes" id="UP000005953"/>
    </source>
</evidence>
<dbReference type="AlphaFoldDB" id="A4BJZ2"/>
<comment type="caution">
    <text evidence="2">The sequence shown here is derived from an EMBL/GenBank/DDBJ whole genome shotgun (WGS) entry which is preliminary data.</text>
</comment>
<dbReference type="Proteomes" id="UP000005953">
    <property type="component" value="Unassembled WGS sequence"/>
</dbReference>
<dbReference type="HOGENOM" id="CLU_2131466_0_0_6"/>
<reference evidence="2 3" key="1">
    <citation type="submission" date="2006-02" db="EMBL/GenBank/DDBJ databases">
        <authorList>
            <person name="Pinhassi J."/>
            <person name="Pedros-Alio C."/>
            <person name="Ferriera S."/>
            <person name="Johnson J."/>
            <person name="Kravitz S."/>
            <person name="Halpern A."/>
            <person name="Remington K."/>
            <person name="Beeson K."/>
            <person name="Tran B."/>
            <person name="Rogers Y.-H."/>
            <person name="Friedman R."/>
            <person name="Venter J.C."/>
        </authorList>
    </citation>
    <scope>NUCLEOTIDE SEQUENCE [LARGE SCALE GENOMIC DNA]</scope>
    <source>
        <strain evidence="2 3">MED297</strain>
    </source>
</reference>